<dbReference type="Gene3D" id="3.30.70.1230">
    <property type="entry name" value="Nucleotide cyclase"/>
    <property type="match status" value="1"/>
</dbReference>
<dbReference type="GO" id="GO:0035556">
    <property type="term" value="P:intracellular signal transduction"/>
    <property type="evidence" value="ECO:0007669"/>
    <property type="project" value="InterPro"/>
</dbReference>
<dbReference type="Pfam" id="PF13191">
    <property type="entry name" value="AAA_16"/>
    <property type="match status" value="1"/>
</dbReference>
<dbReference type="SUPFAM" id="SSF48452">
    <property type="entry name" value="TPR-like"/>
    <property type="match status" value="2"/>
</dbReference>
<dbReference type="Proteomes" id="UP000199245">
    <property type="component" value="Unassembled WGS sequence"/>
</dbReference>
<dbReference type="Gene3D" id="1.25.40.10">
    <property type="entry name" value="Tetratricopeptide repeat domain"/>
    <property type="match status" value="2"/>
</dbReference>
<dbReference type="PROSITE" id="PS50125">
    <property type="entry name" value="GUANYLATE_CYCLASE_2"/>
    <property type="match status" value="1"/>
</dbReference>
<dbReference type="SUPFAM" id="SSF47769">
    <property type="entry name" value="SAM/Pointed domain"/>
    <property type="match status" value="1"/>
</dbReference>
<dbReference type="RefSeq" id="WP_092090343.1">
    <property type="nucleotide sequence ID" value="NZ_FMZW01000078.1"/>
</dbReference>
<dbReference type="SMART" id="SM00454">
    <property type="entry name" value="SAM"/>
    <property type="match status" value="1"/>
</dbReference>
<dbReference type="InterPro" id="IPR001660">
    <property type="entry name" value="SAM"/>
</dbReference>
<accession>A0A1G7PE78</accession>
<dbReference type="InterPro" id="IPR029787">
    <property type="entry name" value="Nucleotide_cyclase"/>
</dbReference>
<dbReference type="InterPro" id="IPR027417">
    <property type="entry name" value="P-loop_NTPase"/>
</dbReference>
<dbReference type="GO" id="GO:0005524">
    <property type="term" value="F:ATP binding"/>
    <property type="evidence" value="ECO:0007669"/>
    <property type="project" value="UniProtKB-KW"/>
</dbReference>
<evidence type="ECO:0000259" key="4">
    <source>
        <dbReference type="PROSITE" id="PS50125"/>
    </source>
</evidence>
<feature type="domain" description="SAM" evidence="3">
    <location>
        <begin position="1"/>
        <end position="61"/>
    </location>
</feature>
<evidence type="ECO:0000313" key="6">
    <source>
        <dbReference type="Proteomes" id="UP000199245"/>
    </source>
</evidence>
<protein>
    <submittedName>
        <fullName evidence="5">SAM domain (Sterile alpha motif)</fullName>
    </submittedName>
</protein>
<reference evidence="5 6" key="1">
    <citation type="submission" date="2016-10" db="EMBL/GenBank/DDBJ databases">
        <authorList>
            <person name="de Groot N.N."/>
        </authorList>
    </citation>
    <scope>NUCLEOTIDE SEQUENCE [LARGE SCALE GENOMIC DNA]</scope>
    <source>
        <strain evidence="5 6">R5</strain>
    </source>
</reference>
<keyword evidence="1" id="KW-0547">Nucleotide-binding</keyword>
<evidence type="ECO:0000256" key="2">
    <source>
        <dbReference type="ARBA" id="ARBA00022840"/>
    </source>
</evidence>
<dbReference type="EMBL" id="FMZW01000078">
    <property type="protein sequence ID" value="SDF84592.1"/>
    <property type="molecule type" value="Genomic_DNA"/>
</dbReference>
<dbReference type="SUPFAM" id="SSF55073">
    <property type="entry name" value="Nucleotide cyclase"/>
    <property type="match status" value="1"/>
</dbReference>
<dbReference type="GO" id="GO:0004016">
    <property type="term" value="F:adenylate cyclase activity"/>
    <property type="evidence" value="ECO:0007669"/>
    <property type="project" value="UniProtKB-ARBA"/>
</dbReference>
<dbReference type="InterPro" id="IPR041664">
    <property type="entry name" value="AAA_16"/>
</dbReference>
<dbReference type="Gene3D" id="3.40.50.300">
    <property type="entry name" value="P-loop containing nucleotide triphosphate hydrolases"/>
    <property type="match status" value="1"/>
</dbReference>
<feature type="domain" description="Guanylate cyclase" evidence="4">
    <location>
        <begin position="89"/>
        <end position="216"/>
    </location>
</feature>
<evidence type="ECO:0000313" key="5">
    <source>
        <dbReference type="EMBL" id="SDF84592.1"/>
    </source>
</evidence>
<dbReference type="GO" id="GO:0009190">
    <property type="term" value="P:cyclic nucleotide biosynthetic process"/>
    <property type="evidence" value="ECO:0007669"/>
    <property type="project" value="InterPro"/>
</dbReference>
<evidence type="ECO:0000259" key="3">
    <source>
        <dbReference type="PROSITE" id="PS50105"/>
    </source>
</evidence>
<dbReference type="SUPFAM" id="SSF52540">
    <property type="entry name" value="P-loop containing nucleoside triphosphate hydrolases"/>
    <property type="match status" value="1"/>
</dbReference>
<dbReference type="Pfam" id="PF00211">
    <property type="entry name" value="Guanylate_cyc"/>
    <property type="match status" value="1"/>
</dbReference>
<dbReference type="Pfam" id="PF00536">
    <property type="entry name" value="SAM_1"/>
    <property type="match status" value="1"/>
</dbReference>
<dbReference type="GO" id="GO:0005737">
    <property type="term" value="C:cytoplasm"/>
    <property type="evidence" value="ECO:0007669"/>
    <property type="project" value="TreeGrafter"/>
</dbReference>
<dbReference type="CDD" id="cd09487">
    <property type="entry name" value="SAM_superfamily"/>
    <property type="match status" value="1"/>
</dbReference>
<dbReference type="InterPro" id="IPR011990">
    <property type="entry name" value="TPR-like_helical_dom_sf"/>
</dbReference>
<dbReference type="CDD" id="cd07302">
    <property type="entry name" value="CHD"/>
    <property type="match status" value="1"/>
</dbReference>
<dbReference type="AlphaFoldDB" id="A0A1G7PE78"/>
<organism evidence="5 6">
    <name type="scientific">Bradyrhizobium brasilense</name>
    <dbReference type="NCBI Taxonomy" id="1419277"/>
    <lineage>
        <taxon>Bacteria</taxon>
        <taxon>Pseudomonadati</taxon>
        <taxon>Pseudomonadota</taxon>
        <taxon>Alphaproteobacteria</taxon>
        <taxon>Hyphomicrobiales</taxon>
        <taxon>Nitrobacteraceae</taxon>
        <taxon>Bradyrhizobium</taxon>
    </lineage>
</organism>
<gene>
    <name evidence="5" type="ORF">SAMN05216337_107820</name>
</gene>
<dbReference type="SMART" id="SM00044">
    <property type="entry name" value="CYCc"/>
    <property type="match status" value="1"/>
</dbReference>
<dbReference type="Gene3D" id="1.10.150.50">
    <property type="entry name" value="Transcription Factor, Ets-1"/>
    <property type="match status" value="1"/>
</dbReference>
<dbReference type="PANTHER" id="PTHR16305">
    <property type="entry name" value="TESTICULAR SOLUBLE ADENYLYL CYCLASE"/>
    <property type="match status" value="1"/>
</dbReference>
<dbReference type="InterPro" id="IPR001054">
    <property type="entry name" value="A/G_cyclase"/>
</dbReference>
<keyword evidence="2" id="KW-0067">ATP-binding</keyword>
<evidence type="ECO:0000256" key="1">
    <source>
        <dbReference type="ARBA" id="ARBA00022741"/>
    </source>
</evidence>
<proteinExistence type="predicted"/>
<dbReference type="PROSITE" id="PS50105">
    <property type="entry name" value="SAM_DOMAIN"/>
    <property type="match status" value="1"/>
</dbReference>
<dbReference type="PANTHER" id="PTHR16305:SF28">
    <property type="entry name" value="GUANYLATE CYCLASE DOMAIN-CONTAINING PROTEIN"/>
    <property type="match status" value="1"/>
</dbReference>
<dbReference type="InterPro" id="IPR013761">
    <property type="entry name" value="SAM/pointed_sf"/>
</dbReference>
<sequence>MDVGGWLRRLGLEQYEAVFRDNKIDDTVLRNLTAEDLKELGVGFVGHRRKLLDAIAALRAEVSAPAPLSHAPPKTRKAAKDTAERRQVTVMFSDLVGSTSLSARMDPEDLREVISAYQTCVADTVRRFDGFVAKYMGDGVLIYFGYPQAHEDDAERAVRAGLEAIAAVRALKFSVPLQARVGIATGLVVVGDLIGSGVAQERGIIGETPNLAARLQAMADPNAVIVAESTRRLLGNLFELKDLGPREIKGIPGCIGAWAALRPSLAEGRFEALHAGGLTELIGRQEELELLLRRWSKAKTGQGQVVLLSGEPGIGKSRLSAAVMERLAFEPHTRLRYFCSPHHQDSALQPIIAQLERAARFEREDTPEAKLEKLAALLAPVAPPPEDEALLAELLLLPTEGRFPPLSLAPQEKKEKTFEALLRQLQGLARQFPVLMIFEDAHWSDPSSREVFDHVVDRVRGLPILLVVTLRPEYAPPWVGLAHVTTLTLNRLDRAEGIALVRRIAGNKDLPDEIVDEIVERTDGVPLFVEELTKSALESAANDEGASFVARAPHPALAIPATLHASLMARLDRLGPWAKEIAQIGATIGRDFSYELLAAVADRRDAELHAALDQLADAGLVFRRGTPPQATYLFKHALLQDAAYATLLRKPRRDLHARVARGLAEWFPEKIEARPELLAHHCAEAGAIDEAAMYWGKAAQLAIRRSAMIEARNQLTRALSLLGTLAETPERSRLELDLQVALGGTLIATRGWAAPETGFAFARALELCERLRDTSQLLPTLYGQYVFHLVRAELRASHEVAQRALDAAQSTHDAAALVIGHRSVGISLIHLGKLDAARAHLEQAIGHYDPDTHRDLAFRYAYDPLVACKGYLASLTLTQMGYLDQALRRIDEAIAYAETLSHRPSTAFALLHACYCHFFRRDEGLLRQRAAALIAECSKQGFAFWLAGGGIYAGWSKVEGGDIEAGLRQLRDGLAKWRAAEASLLMPMHLVVLAEACLRAGQANDALAAVTEALACVERSEERVFDAQVHRCYGDVLLAQSDRNAAEAEGSYRHALEIARGQNARLLELRAASSLARLWRDQGKHGKARDLLAPVYGWFTEGFDTLDLKQAESLLDELAE</sequence>
<name>A0A1G7PE78_9BRAD</name>